<keyword evidence="13" id="KW-1185">Reference proteome</keyword>
<dbReference type="InterPro" id="IPR039859">
    <property type="entry name" value="PFA4/ZDH16/20/ERF2-like"/>
</dbReference>
<keyword evidence="7" id="KW-0449">Lipoprotein</keyword>
<evidence type="ECO:0000256" key="6">
    <source>
        <dbReference type="ARBA" id="ARBA00023139"/>
    </source>
</evidence>
<keyword evidence="5 10" id="KW-0472">Membrane</keyword>
<feature type="transmembrane region" description="Helical" evidence="10">
    <location>
        <begin position="150"/>
        <end position="172"/>
    </location>
</feature>
<dbReference type="PANTHER" id="PTHR12246">
    <property type="entry name" value="PALMITOYLTRANSFERASE ZDHHC16"/>
    <property type="match status" value="1"/>
</dbReference>
<dbReference type="AlphaFoldDB" id="A0A9P7BNW6"/>
<comment type="catalytic activity">
    <reaction evidence="9 10">
        <text>L-cysteinyl-[protein] + hexadecanoyl-CoA = S-hexadecanoyl-L-cysteinyl-[protein] + CoA</text>
        <dbReference type="Rhea" id="RHEA:36683"/>
        <dbReference type="Rhea" id="RHEA-COMP:10131"/>
        <dbReference type="Rhea" id="RHEA-COMP:11032"/>
        <dbReference type="ChEBI" id="CHEBI:29950"/>
        <dbReference type="ChEBI" id="CHEBI:57287"/>
        <dbReference type="ChEBI" id="CHEBI:57379"/>
        <dbReference type="ChEBI" id="CHEBI:74151"/>
        <dbReference type="EC" id="2.3.1.225"/>
    </reaction>
</comment>
<gene>
    <name evidence="12" type="ORF">G6F64_009916</name>
</gene>
<evidence type="ECO:0000313" key="13">
    <source>
        <dbReference type="Proteomes" id="UP000716291"/>
    </source>
</evidence>
<keyword evidence="2 10" id="KW-0808">Transferase</keyword>
<dbReference type="OrthoDB" id="9909019at2759"/>
<evidence type="ECO:0000256" key="2">
    <source>
        <dbReference type="ARBA" id="ARBA00022679"/>
    </source>
</evidence>
<dbReference type="EC" id="2.3.1.225" evidence="10"/>
<dbReference type="GO" id="GO:0019706">
    <property type="term" value="F:protein-cysteine S-palmitoyltransferase activity"/>
    <property type="evidence" value="ECO:0007669"/>
    <property type="project" value="UniProtKB-EC"/>
</dbReference>
<comment type="similarity">
    <text evidence="10">Belongs to the DHHC palmitoyltransferase family.</text>
</comment>
<evidence type="ECO:0000256" key="8">
    <source>
        <dbReference type="ARBA" id="ARBA00023315"/>
    </source>
</evidence>
<evidence type="ECO:0000313" key="12">
    <source>
        <dbReference type="EMBL" id="KAG1303623.1"/>
    </source>
</evidence>
<keyword evidence="6" id="KW-0564">Palmitate</keyword>
<organism evidence="12 13">
    <name type="scientific">Rhizopus oryzae</name>
    <name type="common">Mucormycosis agent</name>
    <name type="synonym">Rhizopus arrhizus var. delemar</name>
    <dbReference type="NCBI Taxonomy" id="64495"/>
    <lineage>
        <taxon>Eukaryota</taxon>
        <taxon>Fungi</taxon>
        <taxon>Fungi incertae sedis</taxon>
        <taxon>Mucoromycota</taxon>
        <taxon>Mucoromycotina</taxon>
        <taxon>Mucoromycetes</taxon>
        <taxon>Mucorales</taxon>
        <taxon>Mucorineae</taxon>
        <taxon>Rhizopodaceae</taxon>
        <taxon>Rhizopus</taxon>
    </lineage>
</organism>
<comment type="domain">
    <text evidence="10">The DHHC domain is required for palmitoyltransferase activity.</text>
</comment>
<evidence type="ECO:0000256" key="10">
    <source>
        <dbReference type="RuleBase" id="RU079119"/>
    </source>
</evidence>
<proteinExistence type="inferred from homology"/>
<dbReference type="PROSITE" id="PS50216">
    <property type="entry name" value="DHHC"/>
    <property type="match status" value="1"/>
</dbReference>
<evidence type="ECO:0000256" key="3">
    <source>
        <dbReference type="ARBA" id="ARBA00022692"/>
    </source>
</evidence>
<comment type="subcellular location">
    <subcellularLocation>
        <location evidence="1">Membrane</location>
        <topology evidence="1">Multi-pass membrane protein</topology>
    </subcellularLocation>
</comment>
<feature type="domain" description="Palmitoyltransferase DHHC" evidence="11">
    <location>
        <begin position="101"/>
        <end position="171"/>
    </location>
</feature>
<keyword evidence="4 10" id="KW-1133">Transmembrane helix</keyword>
<sequence>MPLPKDRKPGQHRDWGWLPVMIVSSFMIFIYYGYLDRIVLVLLWNLNQKAASVGYLVPFHVFILLFIITYARVVSQPPGYAKDNLTGQSTIDPPDCILGDPVWCENCQLWKPDRAHHCRVCDACVLRMDHHCPWMNGCIGVANYRFYIQFLCYVSLLATWIFVTSLIAFIQYHGLH</sequence>
<keyword evidence="8 10" id="KW-0012">Acyltransferase</keyword>
<evidence type="ECO:0000256" key="1">
    <source>
        <dbReference type="ARBA" id="ARBA00004141"/>
    </source>
</evidence>
<evidence type="ECO:0000256" key="7">
    <source>
        <dbReference type="ARBA" id="ARBA00023288"/>
    </source>
</evidence>
<accession>A0A9P7BNW6</accession>
<evidence type="ECO:0000259" key="11">
    <source>
        <dbReference type="Pfam" id="PF01529"/>
    </source>
</evidence>
<name>A0A9P7BNW6_RHIOR</name>
<dbReference type="EMBL" id="JAANQT010001914">
    <property type="protein sequence ID" value="KAG1303623.1"/>
    <property type="molecule type" value="Genomic_DNA"/>
</dbReference>
<feature type="transmembrane region" description="Helical" evidence="10">
    <location>
        <begin position="15"/>
        <end position="35"/>
    </location>
</feature>
<protein>
    <recommendedName>
        <fullName evidence="10">Palmitoyltransferase</fullName>
        <ecNumber evidence="10">2.3.1.225</ecNumber>
    </recommendedName>
</protein>
<dbReference type="InterPro" id="IPR001594">
    <property type="entry name" value="Palmitoyltrfase_DHHC"/>
</dbReference>
<dbReference type="GO" id="GO:0016020">
    <property type="term" value="C:membrane"/>
    <property type="evidence" value="ECO:0007669"/>
    <property type="project" value="UniProtKB-SubCell"/>
</dbReference>
<evidence type="ECO:0000256" key="9">
    <source>
        <dbReference type="ARBA" id="ARBA00048048"/>
    </source>
</evidence>
<evidence type="ECO:0000256" key="4">
    <source>
        <dbReference type="ARBA" id="ARBA00022989"/>
    </source>
</evidence>
<keyword evidence="3 10" id="KW-0812">Transmembrane</keyword>
<comment type="caution">
    <text evidence="12">The sequence shown here is derived from an EMBL/GenBank/DDBJ whole genome shotgun (WGS) entry which is preliminary data.</text>
</comment>
<dbReference type="Proteomes" id="UP000716291">
    <property type="component" value="Unassembled WGS sequence"/>
</dbReference>
<reference evidence="12" key="1">
    <citation type="journal article" date="2020" name="Microb. Genom.">
        <title>Genetic diversity of clinical and environmental Mucorales isolates obtained from an investigation of mucormycosis cases among solid organ transplant recipients.</title>
        <authorList>
            <person name="Nguyen M.H."/>
            <person name="Kaul D."/>
            <person name="Muto C."/>
            <person name="Cheng S.J."/>
            <person name="Richter R.A."/>
            <person name="Bruno V.M."/>
            <person name="Liu G."/>
            <person name="Beyhan S."/>
            <person name="Sundermann A.J."/>
            <person name="Mounaud S."/>
            <person name="Pasculle A.W."/>
            <person name="Nierman W.C."/>
            <person name="Driscoll E."/>
            <person name="Cumbie R."/>
            <person name="Clancy C.J."/>
            <person name="Dupont C.L."/>
        </authorList>
    </citation>
    <scope>NUCLEOTIDE SEQUENCE</scope>
    <source>
        <strain evidence="12">GL11</strain>
    </source>
</reference>
<evidence type="ECO:0000256" key="5">
    <source>
        <dbReference type="ARBA" id="ARBA00023136"/>
    </source>
</evidence>
<feature type="transmembrane region" description="Helical" evidence="10">
    <location>
        <begin position="55"/>
        <end position="74"/>
    </location>
</feature>
<dbReference type="Pfam" id="PF01529">
    <property type="entry name" value="DHHC"/>
    <property type="match status" value="1"/>
</dbReference>